<evidence type="ECO:0000313" key="6">
    <source>
        <dbReference type="Proteomes" id="UP000285301"/>
    </source>
</evidence>
<dbReference type="GO" id="GO:0016818">
    <property type="term" value="F:hydrolase activity, acting on acid anhydrides, in phosphorus-containing anhydrides"/>
    <property type="evidence" value="ECO:0007669"/>
    <property type="project" value="InterPro"/>
</dbReference>
<sequence>MIKKIIDCLLGGKIGLMESPTGTGKTISLLCSILSFINEKKNDGDGYTLVYTTNTYQQIQQAVTTLKELKKMPYYSNVSSTVYGSKEKMCTHPTISKINNFNDDIIRMCKSYRSEKRCDHYLNLKENEKSSSEYNIFRKGNEKMFYSNTVVDIEETIKMFDAMKICPYYGARKLQTRVVFMHYFYLFPTLARSGSKEFDKNKTIVVIDEAHHIDKVCEYAGKITIYRSYFVKSIEECKLFMSMRYIVEMLKKIEHTLSEFIFSVKEERIFLERKFLHKLLALFPETSALEENLNIAKANELIALGELSEKMICLKKFLNEEKSIHSLIGNLQRVL</sequence>
<gene>
    <name evidence="5" type="ORF">B4U79_18684</name>
</gene>
<evidence type="ECO:0000259" key="4">
    <source>
        <dbReference type="PROSITE" id="PS51193"/>
    </source>
</evidence>
<dbReference type="InterPro" id="IPR045028">
    <property type="entry name" value="DinG/Rad3-like"/>
</dbReference>
<dbReference type="Gene3D" id="3.40.50.300">
    <property type="entry name" value="P-loop containing nucleotide triphosphate hydrolases"/>
    <property type="match status" value="1"/>
</dbReference>
<dbReference type="SUPFAM" id="SSF52540">
    <property type="entry name" value="P-loop containing nucleoside triphosphate hydrolases"/>
    <property type="match status" value="1"/>
</dbReference>
<feature type="domain" description="Helicase ATP-binding" evidence="4">
    <location>
        <begin position="1"/>
        <end position="260"/>
    </location>
</feature>
<dbReference type="EMBL" id="NCKU01011722">
    <property type="protein sequence ID" value="RWS00336.1"/>
    <property type="molecule type" value="Genomic_DNA"/>
</dbReference>
<dbReference type="STRING" id="1965070.A0A3S3NWY8"/>
<dbReference type="Proteomes" id="UP000285301">
    <property type="component" value="Unassembled WGS sequence"/>
</dbReference>
<dbReference type="PROSITE" id="PS51193">
    <property type="entry name" value="HELICASE_ATP_BIND_2"/>
    <property type="match status" value="1"/>
</dbReference>
<reference evidence="5 6" key="1">
    <citation type="journal article" date="2018" name="Gigascience">
        <title>Genomes of trombidid mites reveal novel predicted allergens and laterally-transferred genes associated with secondary metabolism.</title>
        <authorList>
            <person name="Dong X."/>
            <person name="Chaisiri K."/>
            <person name="Xia D."/>
            <person name="Armstrong S.D."/>
            <person name="Fang Y."/>
            <person name="Donnelly M.J."/>
            <person name="Kadowaki T."/>
            <person name="McGarry J.W."/>
            <person name="Darby A.C."/>
            <person name="Makepeace B.L."/>
        </authorList>
    </citation>
    <scope>NUCLEOTIDE SEQUENCE [LARGE SCALE GENOMIC DNA]</scope>
    <source>
        <strain evidence="5">UoL-WK</strain>
    </source>
</reference>
<dbReference type="InterPro" id="IPR010614">
    <property type="entry name" value="RAD3-like_helicase_DEAD"/>
</dbReference>
<keyword evidence="1" id="KW-0547">Nucleotide-binding</keyword>
<accession>A0A3S3NWY8</accession>
<evidence type="ECO:0000313" key="5">
    <source>
        <dbReference type="EMBL" id="RWS00336.1"/>
    </source>
</evidence>
<dbReference type="AlphaFoldDB" id="A0A3S3NWY8"/>
<evidence type="ECO:0000256" key="3">
    <source>
        <dbReference type="ARBA" id="ARBA00022840"/>
    </source>
</evidence>
<dbReference type="InterPro" id="IPR006554">
    <property type="entry name" value="Helicase-like_DEXD_c2"/>
</dbReference>
<dbReference type="Pfam" id="PF06733">
    <property type="entry name" value="DEAD_2"/>
    <property type="match status" value="1"/>
</dbReference>
<name>A0A3S3NWY8_9ACAR</name>
<evidence type="ECO:0000256" key="2">
    <source>
        <dbReference type="ARBA" id="ARBA00022801"/>
    </source>
</evidence>
<protein>
    <recommendedName>
        <fullName evidence="4">Helicase ATP-binding domain-containing protein</fullName>
    </recommendedName>
</protein>
<keyword evidence="2" id="KW-0378">Hydrolase</keyword>
<evidence type="ECO:0000256" key="1">
    <source>
        <dbReference type="ARBA" id="ARBA00022741"/>
    </source>
</evidence>
<dbReference type="SMART" id="SM00488">
    <property type="entry name" value="DEXDc2"/>
    <property type="match status" value="1"/>
</dbReference>
<dbReference type="InterPro" id="IPR014013">
    <property type="entry name" value="Helic_SF1/SF2_ATP-bd_DinG/Rad3"/>
</dbReference>
<keyword evidence="3" id="KW-0067">ATP-binding</keyword>
<keyword evidence="6" id="KW-1185">Reference proteome</keyword>
<dbReference type="InterPro" id="IPR027417">
    <property type="entry name" value="P-loop_NTPase"/>
</dbReference>
<dbReference type="GO" id="GO:0003677">
    <property type="term" value="F:DNA binding"/>
    <property type="evidence" value="ECO:0007669"/>
    <property type="project" value="InterPro"/>
</dbReference>
<dbReference type="GO" id="GO:0005524">
    <property type="term" value="F:ATP binding"/>
    <property type="evidence" value="ECO:0007669"/>
    <property type="project" value="UniProtKB-KW"/>
</dbReference>
<dbReference type="OrthoDB" id="19182at2759"/>
<organism evidence="5 6">
    <name type="scientific">Dinothrombium tinctorium</name>
    <dbReference type="NCBI Taxonomy" id="1965070"/>
    <lineage>
        <taxon>Eukaryota</taxon>
        <taxon>Metazoa</taxon>
        <taxon>Ecdysozoa</taxon>
        <taxon>Arthropoda</taxon>
        <taxon>Chelicerata</taxon>
        <taxon>Arachnida</taxon>
        <taxon>Acari</taxon>
        <taxon>Acariformes</taxon>
        <taxon>Trombidiformes</taxon>
        <taxon>Prostigmata</taxon>
        <taxon>Anystina</taxon>
        <taxon>Parasitengona</taxon>
        <taxon>Trombidioidea</taxon>
        <taxon>Trombidiidae</taxon>
        <taxon>Dinothrombium</taxon>
    </lineage>
</organism>
<dbReference type="PANTHER" id="PTHR11472:SF34">
    <property type="entry name" value="REGULATOR OF TELOMERE ELONGATION HELICASE 1"/>
    <property type="match status" value="1"/>
</dbReference>
<comment type="caution">
    <text evidence="5">The sequence shown here is derived from an EMBL/GenBank/DDBJ whole genome shotgun (WGS) entry which is preliminary data.</text>
</comment>
<dbReference type="PANTHER" id="PTHR11472">
    <property type="entry name" value="DNA REPAIR DEAD HELICASE RAD3/XP-D SUBFAMILY MEMBER"/>
    <property type="match status" value="1"/>
</dbReference>
<proteinExistence type="predicted"/>
<dbReference type="GO" id="GO:0003678">
    <property type="term" value="F:DNA helicase activity"/>
    <property type="evidence" value="ECO:0007669"/>
    <property type="project" value="InterPro"/>
</dbReference>